<comment type="caution">
    <text evidence="3">The sequence shown here is derived from an EMBL/GenBank/DDBJ whole genome shotgun (WGS) entry which is preliminary data.</text>
</comment>
<evidence type="ECO:0000256" key="1">
    <source>
        <dbReference type="SAM" id="MobiDB-lite"/>
    </source>
</evidence>
<keyword evidence="2" id="KW-1133">Transmembrane helix</keyword>
<feature type="compositionally biased region" description="Low complexity" evidence="1">
    <location>
        <begin position="391"/>
        <end position="400"/>
    </location>
</feature>
<proteinExistence type="predicted"/>
<feature type="non-terminal residue" evidence="3">
    <location>
        <position position="1"/>
    </location>
</feature>
<feature type="region of interest" description="Disordered" evidence="1">
    <location>
        <begin position="366"/>
        <end position="441"/>
    </location>
</feature>
<evidence type="ECO:0000313" key="3">
    <source>
        <dbReference type="EMBL" id="CAK0895221.1"/>
    </source>
</evidence>
<dbReference type="EMBL" id="CAUYUJ010020006">
    <property type="protein sequence ID" value="CAK0895221.1"/>
    <property type="molecule type" value="Genomic_DNA"/>
</dbReference>
<organism evidence="3 4">
    <name type="scientific">Prorocentrum cordatum</name>
    <dbReference type="NCBI Taxonomy" id="2364126"/>
    <lineage>
        <taxon>Eukaryota</taxon>
        <taxon>Sar</taxon>
        <taxon>Alveolata</taxon>
        <taxon>Dinophyceae</taxon>
        <taxon>Prorocentrales</taxon>
        <taxon>Prorocentraceae</taxon>
        <taxon>Prorocentrum</taxon>
    </lineage>
</organism>
<evidence type="ECO:0000313" key="4">
    <source>
        <dbReference type="Proteomes" id="UP001189429"/>
    </source>
</evidence>
<feature type="transmembrane region" description="Helical" evidence="2">
    <location>
        <begin position="163"/>
        <end position="187"/>
    </location>
</feature>
<feature type="compositionally biased region" description="Low complexity" evidence="1">
    <location>
        <begin position="323"/>
        <end position="335"/>
    </location>
</feature>
<feature type="region of interest" description="Disordered" evidence="1">
    <location>
        <begin position="305"/>
        <end position="335"/>
    </location>
</feature>
<keyword evidence="2" id="KW-0472">Membrane</keyword>
<keyword evidence="4" id="KW-1185">Reference proteome</keyword>
<accession>A0ABN9XAG4</accession>
<sequence>GLMLQEELLERPTVVRLKFTGPFLAGGPTPKHGSWKDVRVRTLEDLADIVEDWVGAPNGWELTTAAQHPVTAETIRRPSSTQCPIVVNIREAHDHEGMSGILKRVLEMEKKLDAEVESHLQLRDDWGKRVKNVEITLSELSRAKELAAKLQPLQGRWRKCSSWLYWAVSQKMMMLLLVVIFLLYLILQKVVQDNQIRKRMDGLVRQNKMFEDRLNSLTQRTEEQARNFTHSFGDRISDIEDAIRDVADWENHNEKTVDRMSNTETEINNSLVENALESHRSLQSADDELWRNLQAVNESVKKIGASAAASERGIERLRSTNQTAERANSTATAAWAASRRHKASFSVLQQHASAIESVLRQANATMADPPRARGPRAHQRDRVPGQGGGRAAARGAPGRGAELEPGAREPQRQPATTNGGRLLHAGASLPLGAQRRGMSSG</sequence>
<protein>
    <submittedName>
        <fullName evidence="3">Uncharacterized protein</fullName>
    </submittedName>
</protein>
<keyword evidence="2" id="KW-0812">Transmembrane</keyword>
<name>A0ABN9XAG4_9DINO</name>
<dbReference type="Proteomes" id="UP001189429">
    <property type="component" value="Unassembled WGS sequence"/>
</dbReference>
<feature type="compositionally biased region" description="Basic and acidic residues" evidence="1">
    <location>
        <begin position="401"/>
        <end position="411"/>
    </location>
</feature>
<reference evidence="3" key="1">
    <citation type="submission" date="2023-10" db="EMBL/GenBank/DDBJ databases">
        <authorList>
            <person name="Chen Y."/>
            <person name="Shah S."/>
            <person name="Dougan E. K."/>
            <person name="Thang M."/>
            <person name="Chan C."/>
        </authorList>
    </citation>
    <scope>NUCLEOTIDE SEQUENCE [LARGE SCALE GENOMIC DNA]</scope>
</reference>
<evidence type="ECO:0000256" key="2">
    <source>
        <dbReference type="SAM" id="Phobius"/>
    </source>
</evidence>
<gene>
    <name evidence="3" type="ORF">PCOR1329_LOCUS74030</name>
</gene>